<dbReference type="Proteomes" id="UP000323221">
    <property type="component" value="Unassembled WGS sequence"/>
</dbReference>
<feature type="compositionally biased region" description="Acidic residues" evidence="1">
    <location>
        <begin position="81"/>
        <end position="90"/>
    </location>
</feature>
<comment type="caution">
    <text evidence="2">The sequence shown here is derived from an EMBL/GenBank/DDBJ whole genome shotgun (WGS) entry which is preliminary data.</text>
</comment>
<protein>
    <submittedName>
        <fullName evidence="2">Uncharacterized protein</fullName>
    </submittedName>
</protein>
<dbReference type="AlphaFoldDB" id="A0A5M8QMR1"/>
<feature type="region of interest" description="Disordered" evidence="1">
    <location>
        <begin position="1"/>
        <end position="90"/>
    </location>
</feature>
<evidence type="ECO:0000256" key="1">
    <source>
        <dbReference type="SAM" id="MobiDB-lite"/>
    </source>
</evidence>
<evidence type="ECO:0000313" key="3">
    <source>
        <dbReference type="Proteomes" id="UP000323221"/>
    </source>
</evidence>
<gene>
    <name evidence="2" type="ORF">FQ330_02345</name>
</gene>
<accession>A0A5M8QMR1</accession>
<organism evidence="2 3">
    <name type="scientific">Agrococcus sediminis</name>
    <dbReference type="NCBI Taxonomy" id="2599924"/>
    <lineage>
        <taxon>Bacteria</taxon>
        <taxon>Bacillati</taxon>
        <taxon>Actinomycetota</taxon>
        <taxon>Actinomycetes</taxon>
        <taxon>Micrococcales</taxon>
        <taxon>Microbacteriaceae</taxon>
        <taxon>Agrococcus</taxon>
    </lineage>
</organism>
<dbReference type="OrthoDB" id="10003307at2"/>
<name>A0A5M8QMR1_9MICO</name>
<evidence type="ECO:0000313" key="2">
    <source>
        <dbReference type="EMBL" id="KAA6436270.1"/>
    </source>
</evidence>
<sequence>MPEHMDAGQHPTDQHVPDERPTDPGELEFAEQRPDQPVADHGADDVASEAEGLSPHDGADVPGATRHLDAGVHPHPVPAPDEQEQADPLG</sequence>
<proteinExistence type="predicted"/>
<feature type="compositionally biased region" description="Basic and acidic residues" evidence="1">
    <location>
        <begin position="1"/>
        <end position="23"/>
    </location>
</feature>
<reference evidence="2 3" key="1">
    <citation type="submission" date="2019-08" db="EMBL/GenBank/DDBJ databases">
        <title>Agrococcus lahaulensis sp. nov., isolated from a cold desert of the Indian Himalayas.</title>
        <authorList>
            <person name="Qu J.H."/>
        </authorList>
    </citation>
    <scope>NUCLEOTIDE SEQUENCE [LARGE SCALE GENOMIC DNA]</scope>
    <source>
        <strain evidence="2 3">NS18</strain>
    </source>
</reference>
<dbReference type="EMBL" id="VOIR01000011">
    <property type="protein sequence ID" value="KAA6436270.1"/>
    <property type="molecule type" value="Genomic_DNA"/>
</dbReference>
<dbReference type="RefSeq" id="WP_146354878.1">
    <property type="nucleotide sequence ID" value="NZ_VOIR01000011.1"/>
</dbReference>
<keyword evidence="3" id="KW-1185">Reference proteome</keyword>